<dbReference type="GO" id="GO:0008270">
    <property type="term" value="F:zinc ion binding"/>
    <property type="evidence" value="ECO:0007669"/>
    <property type="project" value="UniProtKB-KW"/>
</dbReference>
<evidence type="ECO:0000256" key="2">
    <source>
        <dbReference type="ARBA" id="ARBA00022771"/>
    </source>
</evidence>
<evidence type="ECO:0000256" key="4">
    <source>
        <dbReference type="SAM" id="MobiDB-lite"/>
    </source>
</evidence>
<evidence type="ECO:0000256" key="1">
    <source>
        <dbReference type="ARBA" id="ARBA00022723"/>
    </source>
</evidence>
<sequence length="248" mass="27609">MNMKAPPPAAAQNEDSDDDETNKYPSKGDQIAINCPADPPHPSGWYSAVVNTCTISPSGFNLEVEWDGGDLETLISPEWRMLGEEPDQKGNTSAKDQRLRPHLSHVVRRLACTDIAESKLPMSTRRQKKAPTELEWVQCASATCGKWRALPAFLNAATLLKSCNNTFFCVLNYWDESLASCAAPQETRLMEVFEGTGRIIEAQIAHGGLSHLSRLQTSKKGSGRGRGREPEPEDEYEYGYRPSNKRRR</sequence>
<gene>
    <name evidence="6" type="ORF">TrLO_g14857</name>
</gene>
<name>A0A9W7FSY3_9STRA</name>
<dbReference type="OrthoDB" id="757982at2759"/>
<dbReference type="AlphaFoldDB" id="A0A9W7FSY3"/>
<dbReference type="Proteomes" id="UP001165122">
    <property type="component" value="Unassembled WGS sequence"/>
</dbReference>
<reference evidence="7" key="1">
    <citation type="journal article" date="2023" name="Commun. Biol.">
        <title>Genome analysis of Parmales, the sister group of diatoms, reveals the evolutionary specialization of diatoms from phago-mixotrophs to photoautotrophs.</title>
        <authorList>
            <person name="Ban H."/>
            <person name="Sato S."/>
            <person name="Yoshikawa S."/>
            <person name="Yamada K."/>
            <person name="Nakamura Y."/>
            <person name="Ichinomiya M."/>
            <person name="Sato N."/>
            <person name="Blanc-Mathieu R."/>
            <person name="Endo H."/>
            <person name="Kuwata A."/>
            <person name="Ogata H."/>
        </authorList>
    </citation>
    <scope>NUCLEOTIDE SEQUENCE [LARGE SCALE GENOMIC DNA]</scope>
    <source>
        <strain evidence="7">NIES 3700</strain>
    </source>
</reference>
<dbReference type="Pfam" id="PF07496">
    <property type="entry name" value="zf-CW"/>
    <property type="match status" value="1"/>
</dbReference>
<keyword evidence="7" id="KW-1185">Reference proteome</keyword>
<organism evidence="6 7">
    <name type="scientific">Triparma laevis f. longispina</name>
    <dbReference type="NCBI Taxonomy" id="1714387"/>
    <lineage>
        <taxon>Eukaryota</taxon>
        <taxon>Sar</taxon>
        <taxon>Stramenopiles</taxon>
        <taxon>Ochrophyta</taxon>
        <taxon>Bolidophyceae</taxon>
        <taxon>Parmales</taxon>
        <taxon>Triparmaceae</taxon>
        <taxon>Triparma</taxon>
    </lineage>
</organism>
<dbReference type="PROSITE" id="PS51050">
    <property type="entry name" value="ZF_CW"/>
    <property type="match status" value="1"/>
</dbReference>
<dbReference type="InterPro" id="IPR011124">
    <property type="entry name" value="Znf_CW"/>
</dbReference>
<protein>
    <recommendedName>
        <fullName evidence="5">CW-type domain-containing protein</fullName>
    </recommendedName>
</protein>
<feature type="region of interest" description="Disordered" evidence="4">
    <location>
        <begin position="1"/>
        <end position="38"/>
    </location>
</feature>
<keyword evidence="3" id="KW-0862">Zinc</keyword>
<dbReference type="EMBL" id="BRXW01000304">
    <property type="protein sequence ID" value="GMI17757.1"/>
    <property type="molecule type" value="Genomic_DNA"/>
</dbReference>
<feature type="domain" description="CW-type" evidence="5">
    <location>
        <begin position="130"/>
        <end position="189"/>
    </location>
</feature>
<evidence type="ECO:0000259" key="5">
    <source>
        <dbReference type="PROSITE" id="PS51050"/>
    </source>
</evidence>
<keyword evidence="2" id="KW-0863">Zinc-finger</keyword>
<evidence type="ECO:0000313" key="6">
    <source>
        <dbReference type="EMBL" id="GMI17757.1"/>
    </source>
</evidence>
<keyword evidence="1" id="KW-0479">Metal-binding</keyword>
<accession>A0A9W7FSY3</accession>
<dbReference type="Gene3D" id="3.30.40.100">
    <property type="match status" value="1"/>
</dbReference>
<proteinExistence type="predicted"/>
<feature type="region of interest" description="Disordered" evidence="4">
    <location>
        <begin position="214"/>
        <end position="248"/>
    </location>
</feature>
<comment type="caution">
    <text evidence="6">The sequence shown here is derived from an EMBL/GenBank/DDBJ whole genome shotgun (WGS) entry which is preliminary data.</text>
</comment>
<evidence type="ECO:0000313" key="7">
    <source>
        <dbReference type="Proteomes" id="UP001165122"/>
    </source>
</evidence>
<evidence type="ECO:0000256" key="3">
    <source>
        <dbReference type="ARBA" id="ARBA00022833"/>
    </source>
</evidence>